<dbReference type="OrthoDB" id="8113193at2"/>
<keyword evidence="3 6" id="KW-0812">Transmembrane</keyword>
<proteinExistence type="inferred from homology"/>
<evidence type="ECO:0000256" key="5">
    <source>
        <dbReference type="ARBA" id="ARBA00023136"/>
    </source>
</evidence>
<dbReference type="Pfam" id="PF01594">
    <property type="entry name" value="AI-2E_transport"/>
    <property type="match status" value="1"/>
</dbReference>
<dbReference type="InterPro" id="IPR002549">
    <property type="entry name" value="AI-2E-like"/>
</dbReference>
<organism evidence="7 8">
    <name type="scientific">Candidatus Erwinia haradaeae</name>
    <dbReference type="NCBI Taxonomy" id="1922217"/>
    <lineage>
        <taxon>Bacteria</taxon>
        <taxon>Pseudomonadati</taxon>
        <taxon>Pseudomonadota</taxon>
        <taxon>Gammaproteobacteria</taxon>
        <taxon>Enterobacterales</taxon>
        <taxon>Erwiniaceae</taxon>
        <taxon>Erwinia</taxon>
    </lineage>
</organism>
<comment type="similarity">
    <text evidence="2">Belongs to the autoinducer-2 exporter (AI-2E) (TC 2.A.86) family.</text>
</comment>
<feature type="transmembrane region" description="Helical" evidence="6">
    <location>
        <begin position="36"/>
        <end position="57"/>
    </location>
</feature>
<keyword evidence="5 6" id="KW-0472">Membrane</keyword>
<evidence type="ECO:0000256" key="4">
    <source>
        <dbReference type="ARBA" id="ARBA00022989"/>
    </source>
</evidence>
<dbReference type="AlphaFoldDB" id="A0A451D1K9"/>
<feature type="transmembrane region" description="Helical" evidence="6">
    <location>
        <begin position="64"/>
        <end position="82"/>
    </location>
</feature>
<gene>
    <name evidence="7" type="ORF">ERCICUMA2628_041</name>
</gene>
<comment type="subcellular location">
    <subcellularLocation>
        <location evidence="1">Membrane</location>
        <topology evidence="1">Multi-pass membrane protein</topology>
    </subcellularLocation>
</comment>
<keyword evidence="4 6" id="KW-1133">Transmembrane helix</keyword>
<evidence type="ECO:0000256" key="3">
    <source>
        <dbReference type="ARBA" id="ARBA00022692"/>
    </source>
</evidence>
<protein>
    <submittedName>
        <fullName evidence="7">AI-2E transporter family protein</fullName>
    </submittedName>
</protein>
<feature type="transmembrane region" description="Helical" evidence="6">
    <location>
        <begin position="150"/>
        <end position="170"/>
    </location>
</feature>
<sequence>MEKRHANYFILCKIASFILIFSALLAIFPLNLLPCFLAGFIIYEVIIGLTFLIEYFIQGQIARWISIIIFSIMSILIMTFGIKKIIEFFMHDFQNLSEYYSTVNQLLQNIQHTLSLLITNFLPLDNKELQGEIITFVHKNLAIKTFGGNAAHTVATILIGIILGIMISLHKKSKDRIETPLKKEILNRLRILSDAFHNVICAQINVSFCNTLLTGCFLFWILPLCGLHFPFSKTLILLTFLTGLLPIIGNLISNTVIVLIGLSISLKAALISLIYLILVHKLEYFINARIFSSCINANTWEILLAMLVFESTFGLSGVIAAPIYYAYIKAELRRSCWI</sequence>
<feature type="transmembrane region" description="Helical" evidence="6">
    <location>
        <begin position="234"/>
        <end position="252"/>
    </location>
</feature>
<feature type="transmembrane region" description="Helical" evidence="6">
    <location>
        <begin position="191"/>
        <end position="222"/>
    </location>
</feature>
<dbReference type="RefSeq" id="WP_157993295.1">
    <property type="nucleotide sequence ID" value="NZ_LR217703.1"/>
</dbReference>
<accession>A0A451D1K9</accession>
<evidence type="ECO:0000256" key="1">
    <source>
        <dbReference type="ARBA" id="ARBA00004141"/>
    </source>
</evidence>
<feature type="transmembrane region" description="Helical" evidence="6">
    <location>
        <begin position="7"/>
        <end position="30"/>
    </location>
</feature>
<reference evidence="7 8" key="1">
    <citation type="submission" date="2019-02" db="EMBL/GenBank/DDBJ databases">
        <authorList>
            <person name="Manzano-Marin A."/>
            <person name="Manzano-Marin A."/>
        </authorList>
    </citation>
    <scope>NUCLEOTIDE SEQUENCE [LARGE SCALE GENOMIC DNA]</scope>
    <source>
        <strain evidence="7 8">ErCicuneomaculata</strain>
    </source>
</reference>
<evidence type="ECO:0000256" key="2">
    <source>
        <dbReference type="ARBA" id="ARBA00009773"/>
    </source>
</evidence>
<dbReference type="GO" id="GO:0016020">
    <property type="term" value="C:membrane"/>
    <property type="evidence" value="ECO:0007669"/>
    <property type="project" value="UniProtKB-SubCell"/>
</dbReference>
<feature type="transmembrane region" description="Helical" evidence="6">
    <location>
        <begin position="302"/>
        <end position="327"/>
    </location>
</feature>
<feature type="transmembrane region" description="Helical" evidence="6">
    <location>
        <begin position="259"/>
        <end position="282"/>
    </location>
</feature>
<evidence type="ECO:0000313" key="8">
    <source>
        <dbReference type="Proteomes" id="UP000294412"/>
    </source>
</evidence>
<evidence type="ECO:0000313" key="7">
    <source>
        <dbReference type="EMBL" id="VFP79491.1"/>
    </source>
</evidence>
<dbReference type="Proteomes" id="UP000294412">
    <property type="component" value="Chromosome"/>
</dbReference>
<dbReference type="EMBL" id="LR217703">
    <property type="protein sequence ID" value="VFP79491.1"/>
    <property type="molecule type" value="Genomic_DNA"/>
</dbReference>
<name>A0A451D1K9_9GAMM</name>
<evidence type="ECO:0000256" key="6">
    <source>
        <dbReference type="SAM" id="Phobius"/>
    </source>
</evidence>